<proteinExistence type="predicted"/>
<organism evidence="1 2">
    <name type="scientific">Alloacidobacterium dinghuense</name>
    <dbReference type="NCBI Taxonomy" id="2763107"/>
    <lineage>
        <taxon>Bacteria</taxon>
        <taxon>Pseudomonadati</taxon>
        <taxon>Acidobacteriota</taxon>
        <taxon>Terriglobia</taxon>
        <taxon>Terriglobales</taxon>
        <taxon>Acidobacteriaceae</taxon>
        <taxon>Alloacidobacterium</taxon>
    </lineage>
</organism>
<gene>
    <name evidence="1" type="ORF">H7849_15260</name>
</gene>
<evidence type="ECO:0000313" key="2">
    <source>
        <dbReference type="Proteomes" id="UP000515312"/>
    </source>
</evidence>
<dbReference type="RefSeq" id="WP_186740436.1">
    <property type="nucleotide sequence ID" value="NZ_CP060394.1"/>
</dbReference>
<name>A0A7G8BD85_9BACT</name>
<dbReference type="KEGG" id="adin:H7849_15260"/>
<evidence type="ECO:0000313" key="1">
    <source>
        <dbReference type="EMBL" id="QNI30505.1"/>
    </source>
</evidence>
<dbReference type="EMBL" id="CP060394">
    <property type="protein sequence ID" value="QNI30505.1"/>
    <property type="molecule type" value="Genomic_DNA"/>
</dbReference>
<sequence>MRQHPAPPAVTIRDENRASDVITRLRAPFKRKTVVAEPCDLNEATREVDRFVVD</sequence>
<protein>
    <submittedName>
        <fullName evidence="1">Uncharacterized protein</fullName>
    </submittedName>
</protein>
<reference evidence="1 2" key="1">
    <citation type="submission" date="2020-08" db="EMBL/GenBank/DDBJ databases">
        <title>Edaphobacter telluris sp. nov. and Acidobacterium dinghuensis sp. nov., two acidobacteria isolated from forest soil.</title>
        <authorList>
            <person name="Fu J."/>
            <person name="Qiu L."/>
        </authorList>
    </citation>
    <scope>NUCLEOTIDE SEQUENCE [LARGE SCALE GENOMIC DNA]</scope>
    <source>
        <strain evidence="1">4Y35</strain>
    </source>
</reference>
<dbReference type="Proteomes" id="UP000515312">
    <property type="component" value="Chromosome"/>
</dbReference>
<keyword evidence="2" id="KW-1185">Reference proteome</keyword>
<dbReference type="AlphaFoldDB" id="A0A7G8BD85"/>
<accession>A0A7G8BD85</accession>